<dbReference type="Pfam" id="PF23598">
    <property type="entry name" value="LRR_14"/>
    <property type="match status" value="1"/>
</dbReference>
<dbReference type="Gene3D" id="1.10.8.430">
    <property type="entry name" value="Helical domain of apoptotic protease-activating factors"/>
    <property type="match status" value="1"/>
</dbReference>
<reference evidence="6" key="3">
    <citation type="submission" date="2018-08" db="UniProtKB">
        <authorList>
            <consortium name="EnsemblPlants"/>
        </authorList>
    </citation>
    <scope>IDENTIFICATION</scope>
    <source>
        <strain evidence="6">cv. Bd21</strain>
    </source>
</reference>
<dbReference type="EMBL" id="CM000882">
    <property type="protein sequence ID" value="PNT66680.1"/>
    <property type="molecule type" value="Genomic_DNA"/>
</dbReference>
<dbReference type="InterPro" id="IPR042197">
    <property type="entry name" value="Apaf_helical"/>
</dbReference>
<dbReference type="FunFam" id="1.10.10.10:FF:000322">
    <property type="entry name" value="Probable disease resistance protein At1g63360"/>
    <property type="match status" value="1"/>
</dbReference>
<dbReference type="PANTHER" id="PTHR23155">
    <property type="entry name" value="DISEASE RESISTANCE PROTEIN RP"/>
    <property type="match status" value="1"/>
</dbReference>
<dbReference type="GO" id="GO:0002758">
    <property type="term" value="P:innate immune response-activating signaling pathway"/>
    <property type="evidence" value="ECO:0007669"/>
    <property type="project" value="UniProtKB-ARBA"/>
</dbReference>
<dbReference type="Gene3D" id="1.10.10.10">
    <property type="entry name" value="Winged helix-like DNA-binding domain superfamily/Winged helix DNA-binding domain"/>
    <property type="match status" value="1"/>
</dbReference>
<dbReference type="OrthoDB" id="664121at2759"/>
<evidence type="ECO:0000256" key="2">
    <source>
        <dbReference type="ARBA" id="ARBA00022821"/>
    </source>
</evidence>
<proteinExistence type="predicted"/>
<dbReference type="Pfam" id="PF23559">
    <property type="entry name" value="WHD_DRP"/>
    <property type="match status" value="1"/>
</dbReference>
<feature type="domain" description="Disease resistance protein winged helix" evidence="3">
    <location>
        <begin position="156"/>
        <end position="234"/>
    </location>
</feature>
<dbReference type="GO" id="GO:0042742">
    <property type="term" value="P:defense response to bacterium"/>
    <property type="evidence" value="ECO:0007669"/>
    <property type="project" value="UniProtKB-ARBA"/>
</dbReference>
<dbReference type="SUPFAM" id="SSF52047">
    <property type="entry name" value="RNI-like"/>
    <property type="match status" value="1"/>
</dbReference>
<reference evidence="5" key="2">
    <citation type="submission" date="2017-06" db="EMBL/GenBank/DDBJ databases">
        <title>WGS assembly of Brachypodium distachyon.</title>
        <authorList>
            <consortium name="The International Brachypodium Initiative"/>
            <person name="Lucas S."/>
            <person name="Harmon-Smith M."/>
            <person name="Lail K."/>
            <person name="Tice H."/>
            <person name="Grimwood J."/>
            <person name="Bruce D."/>
            <person name="Barry K."/>
            <person name="Shu S."/>
            <person name="Lindquist E."/>
            <person name="Wang M."/>
            <person name="Pitluck S."/>
            <person name="Vogel J.P."/>
            <person name="Garvin D.F."/>
            <person name="Mockler T.C."/>
            <person name="Schmutz J."/>
            <person name="Rokhsar D."/>
            <person name="Bevan M.W."/>
        </authorList>
    </citation>
    <scope>NUCLEOTIDE SEQUENCE</scope>
    <source>
        <strain evidence="5">Bd21</strain>
    </source>
</reference>
<sequence>MMYGGTDAWNTIWLALKDNNCGSRIIATTRKAAVASHSSSQGGYYYKMEPLTFPDSKRLFFERAFGAKDSCYEEYSHLEQVSKKVLEKCAGLPLAIITLSSLLAGKTAEDAWNNVLASIGSVLANDPRAEDMSRILSLSYFDLPQHLRTCLLYLSVFPEDYVIYKQTLINRWIAEGFIHKTQGFTRSKRKEQSAYEIGEGYFNELINRSLILPVDVNYGQAQACRVHDFVLDFITCKATEENFVTSFDDLEQGQVSGYKARRLSIMSYNSEMATISARRGDLSHIRSLTVFGDFVQNSMLDSPALRVLDLGECRKLKNHHLAYIDKFFLLKYLRIRSDSITEFPEKIRGLQYLETLDVQDTHIDEVPSTITGLQRLARLYVPMGTPFRGGIIGQMQSLEEVEGFGVDSELGKSLLELRQLTKLKTLSVTVANYLLNMGSPNKRDWDDIHDYVGTLLSSNSFHHLAISYSDEYPYNGPLSLEAWCPTTRELQKLYISVFYIDKVPSWIRSLGSLRELELSVHCLRPEDVHILGATPALVFLKLKTHYGRNGRIFIRGGLFTSLQYLNLEIEYCGTALEFEAGSMPKLEDLKLTFKPHTTKCLNGAPSDLGIQHLYALTKVHVSILVWSGTGDEVESLIKAAVGTLPNHPTVSIVRPNKRQAECRHFTETWQYKRECAALTEKIGSLQIEEHGGN</sequence>
<evidence type="ECO:0000259" key="3">
    <source>
        <dbReference type="Pfam" id="PF23559"/>
    </source>
</evidence>
<dbReference type="SUPFAM" id="SSF52540">
    <property type="entry name" value="P-loop containing nucleoside triphosphate hydrolases"/>
    <property type="match status" value="1"/>
</dbReference>
<keyword evidence="2" id="KW-0611">Plant defense</keyword>
<dbReference type="InterPro" id="IPR027417">
    <property type="entry name" value="P-loop_NTPase"/>
</dbReference>
<dbReference type="InterPro" id="IPR058922">
    <property type="entry name" value="WHD_DRP"/>
</dbReference>
<dbReference type="InterPro" id="IPR044974">
    <property type="entry name" value="Disease_R_plants"/>
</dbReference>
<dbReference type="STRING" id="15368.A0A2K2CXD9"/>
<evidence type="ECO:0000313" key="6">
    <source>
        <dbReference type="EnsemblPlants" id="PNT66680"/>
    </source>
</evidence>
<evidence type="ECO:0000313" key="5">
    <source>
        <dbReference type="EMBL" id="PNT66680.1"/>
    </source>
</evidence>
<organism evidence="5">
    <name type="scientific">Brachypodium distachyon</name>
    <name type="common">Purple false brome</name>
    <name type="synonym">Trachynia distachya</name>
    <dbReference type="NCBI Taxonomy" id="15368"/>
    <lineage>
        <taxon>Eukaryota</taxon>
        <taxon>Viridiplantae</taxon>
        <taxon>Streptophyta</taxon>
        <taxon>Embryophyta</taxon>
        <taxon>Tracheophyta</taxon>
        <taxon>Spermatophyta</taxon>
        <taxon>Magnoliopsida</taxon>
        <taxon>Liliopsida</taxon>
        <taxon>Poales</taxon>
        <taxon>Poaceae</taxon>
        <taxon>BOP clade</taxon>
        <taxon>Pooideae</taxon>
        <taxon>Stipodae</taxon>
        <taxon>Brachypodieae</taxon>
        <taxon>Brachypodium</taxon>
    </lineage>
</organism>
<reference evidence="5 6" key="1">
    <citation type="journal article" date="2010" name="Nature">
        <title>Genome sequencing and analysis of the model grass Brachypodium distachyon.</title>
        <authorList>
            <consortium name="International Brachypodium Initiative"/>
        </authorList>
    </citation>
    <scope>NUCLEOTIDE SEQUENCE [LARGE SCALE GENOMIC DNA]</scope>
    <source>
        <strain evidence="5 6">Bd21</strain>
    </source>
</reference>
<keyword evidence="1" id="KW-0677">Repeat</keyword>
<dbReference type="GO" id="GO:0043531">
    <property type="term" value="F:ADP binding"/>
    <property type="evidence" value="ECO:0007669"/>
    <property type="project" value="InterPro"/>
</dbReference>
<dbReference type="Proteomes" id="UP000008810">
    <property type="component" value="Chromosome 3"/>
</dbReference>
<dbReference type="Gene3D" id="3.80.10.10">
    <property type="entry name" value="Ribonuclease Inhibitor"/>
    <property type="match status" value="1"/>
</dbReference>
<protein>
    <submittedName>
        <fullName evidence="5 6">Uncharacterized protein</fullName>
    </submittedName>
</protein>
<dbReference type="InterPro" id="IPR055414">
    <property type="entry name" value="LRR_R13L4/SHOC2-like"/>
</dbReference>
<feature type="domain" description="Disease resistance R13L4/SHOC-2-like LRR" evidence="4">
    <location>
        <begin position="284"/>
        <end position="650"/>
    </location>
</feature>
<evidence type="ECO:0000256" key="1">
    <source>
        <dbReference type="ARBA" id="ARBA00022737"/>
    </source>
</evidence>
<name>A0A2K2CXD9_BRADI</name>
<dbReference type="AlphaFoldDB" id="A0A2K2CXD9"/>
<evidence type="ECO:0000313" key="7">
    <source>
        <dbReference type="Proteomes" id="UP000008810"/>
    </source>
</evidence>
<dbReference type="GO" id="GO:0009626">
    <property type="term" value="P:plant-type hypersensitive response"/>
    <property type="evidence" value="ECO:0007669"/>
    <property type="project" value="UniProtKB-ARBA"/>
</dbReference>
<dbReference type="Gramene" id="PNT66680">
    <property type="protein sequence ID" value="PNT66680"/>
    <property type="gene ID" value="BRADI_3g15595v3"/>
</dbReference>
<dbReference type="InterPro" id="IPR036388">
    <property type="entry name" value="WH-like_DNA-bd_sf"/>
</dbReference>
<keyword evidence="7" id="KW-1185">Reference proteome</keyword>
<dbReference type="EnsemblPlants" id="PNT66680">
    <property type="protein sequence ID" value="PNT66680"/>
    <property type="gene ID" value="BRADI_3g15595v3"/>
</dbReference>
<accession>A0A2K2CXD9</accession>
<gene>
    <name evidence="5" type="ORF">BRADI_3g15595v3</name>
</gene>
<dbReference type="InterPro" id="IPR032675">
    <property type="entry name" value="LRR_dom_sf"/>
</dbReference>
<dbReference type="InParanoid" id="A0A2K2CXD9"/>
<evidence type="ECO:0000259" key="4">
    <source>
        <dbReference type="Pfam" id="PF23598"/>
    </source>
</evidence>
<dbReference type="PANTHER" id="PTHR23155:SF1028">
    <property type="entry name" value="OS08G0174800 PROTEIN"/>
    <property type="match status" value="1"/>
</dbReference>